<dbReference type="InterPro" id="IPR002293">
    <property type="entry name" value="AA/rel_permease1"/>
</dbReference>
<proteinExistence type="predicted"/>
<feature type="compositionally biased region" description="Polar residues" evidence="6">
    <location>
        <begin position="568"/>
        <end position="584"/>
    </location>
</feature>
<evidence type="ECO:0000256" key="6">
    <source>
        <dbReference type="SAM" id="MobiDB-lite"/>
    </source>
</evidence>
<evidence type="ECO:0000256" key="1">
    <source>
        <dbReference type="ARBA" id="ARBA00004141"/>
    </source>
</evidence>
<dbReference type="GO" id="GO:0022857">
    <property type="term" value="F:transmembrane transporter activity"/>
    <property type="evidence" value="ECO:0007669"/>
    <property type="project" value="InterPro"/>
</dbReference>
<evidence type="ECO:0000313" key="10">
    <source>
        <dbReference type="Proteomes" id="UP000827284"/>
    </source>
</evidence>
<keyword evidence="4 7" id="KW-1133">Transmembrane helix</keyword>
<feature type="compositionally biased region" description="Low complexity" evidence="6">
    <location>
        <begin position="835"/>
        <end position="850"/>
    </location>
</feature>
<evidence type="ECO:0000256" key="7">
    <source>
        <dbReference type="SAM" id="Phobius"/>
    </source>
</evidence>
<evidence type="ECO:0008006" key="11">
    <source>
        <dbReference type="Google" id="ProtNLM"/>
    </source>
</evidence>
<feature type="transmembrane region" description="Helical" evidence="7">
    <location>
        <begin position="81"/>
        <end position="99"/>
    </location>
</feature>
<accession>A0A9P3LU70</accession>
<feature type="compositionally biased region" description="Basic and acidic residues" evidence="6">
    <location>
        <begin position="858"/>
        <end position="882"/>
    </location>
</feature>
<evidence type="ECO:0000256" key="3">
    <source>
        <dbReference type="ARBA" id="ARBA00022692"/>
    </source>
</evidence>
<dbReference type="PANTHER" id="PTHR45649">
    <property type="entry name" value="AMINO-ACID PERMEASE BAT1"/>
    <property type="match status" value="1"/>
</dbReference>
<feature type="compositionally biased region" description="Polar residues" evidence="6">
    <location>
        <begin position="500"/>
        <end position="513"/>
    </location>
</feature>
<feature type="compositionally biased region" description="Acidic residues" evidence="6">
    <location>
        <begin position="1179"/>
        <end position="1201"/>
    </location>
</feature>
<feature type="compositionally biased region" description="Basic and acidic residues" evidence="6">
    <location>
        <begin position="1165"/>
        <end position="1175"/>
    </location>
</feature>
<dbReference type="Pfam" id="PF13520">
    <property type="entry name" value="AA_permease_2"/>
    <property type="match status" value="1"/>
</dbReference>
<feature type="region of interest" description="Disordered" evidence="6">
    <location>
        <begin position="1091"/>
        <end position="1201"/>
    </location>
</feature>
<organism evidence="9 10">
    <name type="scientific">Entomortierella parvispora</name>
    <dbReference type="NCBI Taxonomy" id="205924"/>
    <lineage>
        <taxon>Eukaryota</taxon>
        <taxon>Fungi</taxon>
        <taxon>Fungi incertae sedis</taxon>
        <taxon>Mucoromycota</taxon>
        <taxon>Mortierellomycotina</taxon>
        <taxon>Mortierellomycetes</taxon>
        <taxon>Mortierellales</taxon>
        <taxon>Mortierellaceae</taxon>
        <taxon>Entomortierella</taxon>
    </lineage>
</organism>
<feature type="compositionally biased region" description="Basic residues" evidence="6">
    <location>
        <begin position="1119"/>
        <end position="1129"/>
    </location>
</feature>
<dbReference type="PANTHER" id="PTHR45649:SF26">
    <property type="entry name" value="OS04G0435100 PROTEIN"/>
    <property type="match status" value="1"/>
</dbReference>
<feature type="region of interest" description="Disordered" evidence="6">
    <location>
        <begin position="420"/>
        <end position="654"/>
    </location>
</feature>
<keyword evidence="8" id="KW-0732">Signal</keyword>
<sequence>MSILVSLCIAELASAYPTTAGIHHWVFQLGSAHQRAFLTWLTGWLTIASSVASASSVAFYFSSILGQILLSMHKVSSTPGMLVMFHLGAVLFWQAFNLLPIRGLGYISTMGGLFIMGTVVALANLIIMSSPIDASFINIPFSTYLNYSGSSSALYAGLSSTLMASFVFCPQDTVVRMSEECRRPERTIPRITAGTSFLSLILGLPLVIALNYGILLPMKGLLDEPVPAVRVILVSLGKALGSVFISLVLTAVFFTGLIRLGIATRVAFSFARDGGIPKSSYWTHLHPRRRTAQRISWLVTAACMSAIFPFYWGDNNAFNWIASLACVSTNLSFVIPLWLRLTKEGQLRYVPGPFSLGSFSRLLNIIAVLWLLFLSGILMLPSTLPLTRSNFNYTPAAIAGIFLMSSMCWCKAKYDFNGKAKEGSRAAHRPPYPFRDSRIHPQPQGPPYYQYGHGSGKNHLDYNNQDAQHHSYSHSPRSTKPPHSFLGSGSQIATELGPRLTQSSSHSRQSGRTQRIRSTQLQGRSGSSQQGGASSEALAAAALTAENHSRADVTGQPGAASLVGRLGSQPSRNSEYSLHQSQPPSILEAPLCDSPERLPRLLRSPNGASRESRPRSPPETPHIPQTADEPSDPRPEDPHLVEIDDPRTSDDEAEGYQSHLVIAPATVPEISIAPPTTISSRDSRLSRATTTATTFSVATVTSSGETDSLPQLIATSSSSSLPHSVAQMEASVQTELLLRQFPATPAILHTVISQRPPNATESIFRDVTGIQQQIKSTMTGMVTPTLSNGTRSQQKITIGQQAHPLFSDQRSNDTPPRKRPPTPYPPSETDPGRDTSSSIPPLSPLLTPSTKTAFLSDRSSDSEDAVRATRIREVDPDHDATKTKVAQPTRPVQHLARGPAYYPMPSSARLLSHESHASEAVAAATEAVQDIMDVDEAYEAEHHHHNPVISAYQSSHDLFNLPPSTKEYHAAIEPARAVEDVMDVDAAFEEEHHYHQYPVISAYKSSHDLFNLPPSPVAVAGHTAVRTTMLPSVMVKRDQNNDHGAGGDKVRVPSPEPEDQDDKASTLSLVRGEILSAGGITLGLNLQEGTLGAREGEQDERKTREESVAKWAQEQGRIHERRRQKHKMNQARTQALQDLRQDQHPPRPLRTAGEEGLPSMRPLKVRLEQDHKDGGDDINGQEEDDMLDEGENEGEDGDEVLLLERVETLGAGVGRP</sequence>
<dbReference type="OrthoDB" id="2417308at2759"/>
<keyword evidence="10" id="KW-1185">Reference proteome</keyword>
<feature type="compositionally biased region" description="Polar residues" evidence="6">
    <location>
        <begin position="779"/>
        <end position="800"/>
    </location>
</feature>
<dbReference type="AlphaFoldDB" id="A0A9P3LU70"/>
<feature type="compositionally biased region" description="Basic and acidic residues" evidence="6">
    <location>
        <begin position="1094"/>
        <end position="1108"/>
    </location>
</feature>
<feature type="compositionally biased region" description="Low complexity" evidence="6">
    <location>
        <begin position="517"/>
        <end position="546"/>
    </location>
</feature>
<reference evidence="9" key="1">
    <citation type="submission" date="2021-11" db="EMBL/GenBank/DDBJ databases">
        <authorList>
            <person name="Herlambang A."/>
            <person name="Guo Y."/>
            <person name="Takashima Y."/>
            <person name="Nishizawa T."/>
        </authorList>
    </citation>
    <scope>NUCLEOTIDE SEQUENCE</scope>
    <source>
        <strain evidence="9">E1425</strain>
    </source>
</reference>
<feature type="transmembrane region" description="Helical" evidence="7">
    <location>
        <begin position="295"/>
        <end position="312"/>
    </location>
</feature>
<feature type="chain" id="PRO_5040121699" description="Amino acid permease/ SLC12A domain-containing protein" evidence="8">
    <location>
        <begin position="16"/>
        <end position="1216"/>
    </location>
</feature>
<evidence type="ECO:0000256" key="4">
    <source>
        <dbReference type="ARBA" id="ARBA00022989"/>
    </source>
</evidence>
<gene>
    <name evidence="9" type="ORF">EMPS_03206</name>
</gene>
<evidence type="ECO:0000256" key="8">
    <source>
        <dbReference type="SAM" id="SignalP"/>
    </source>
</evidence>
<name>A0A9P3LU70_9FUNG</name>
<feature type="region of interest" description="Disordered" evidence="6">
    <location>
        <begin position="779"/>
        <end position="900"/>
    </location>
</feature>
<feature type="transmembrane region" description="Helical" evidence="7">
    <location>
        <begin position="318"/>
        <end position="341"/>
    </location>
</feature>
<dbReference type="Gene3D" id="1.20.1740.10">
    <property type="entry name" value="Amino acid/polyamine transporter I"/>
    <property type="match status" value="1"/>
</dbReference>
<dbReference type="Proteomes" id="UP000827284">
    <property type="component" value="Unassembled WGS sequence"/>
</dbReference>
<keyword evidence="2" id="KW-0813">Transport</keyword>
<feature type="transmembrane region" description="Helical" evidence="7">
    <location>
        <begin position="105"/>
        <end position="127"/>
    </location>
</feature>
<feature type="transmembrane region" description="Helical" evidence="7">
    <location>
        <begin position="362"/>
        <end position="381"/>
    </location>
</feature>
<keyword evidence="5 7" id="KW-0472">Membrane</keyword>
<reference evidence="9" key="2">
    <citation type="journal article" date="2022" name="Microbiol. Resour. Announc.">
        <title>Whole-Genome Sequence of Entomortierella parvispora E1425, a Mucoromycotan Fungus Associated with Burkholderiaceae-Related Endosymbiotic Bacteria.</title>
        <authorList>
            <person name="Herlambang A."/>
            <person name="Guo Y."/>
            <person name="Takashima Y."/>
            <person name="Narisawa K."/>
            <person name="Ohta H."/>
            <person name="Nishizawa T."/>
        </authorList>
    </citation>
    <scope>NUCLEOTIDE SEQUENCE</scope>
    <source>
        <strain evidence="9">E1425</strain>
    </source>
</reference>
<feature type="transmembrane region" description="Helical" evidence="7">
    <location>
        <begin position="39"/>
        <end position="61"/>
    </location>
</feature>
<feature type="region of interest" description="Disordered" evidence="6">
    <location>
        <begin position="1037"/>
        <end position="1065"/>
    </location>
</feature>
<protein>
    <recommendedName>
        <fullName evidence="11">Amino acid permease/ SLC12A domain-containing protein</fullName>
    </recommendedName>
</protein>
<feature type="compositionally biased region" description="Basic and acidic residues" evidence="6">
    <location>
        <begin position="1037"/>
        <end position="1051"/>
    </location>
</feature>
<comment type="caution">
    <text evidence="9">The sequence shown here is derived from an EMBL/GenBank/DDBJ whole genome shotgun (WGS) entry which is preliminary data.</text>
</comment>
<comment type="subcellular location">
    <subcellularLocation>
        <location evidence="1">Membrane</location>
        <topology evidence="1">Multi-pass membrane protein</topology>
    </subcellularLocation>
</comment>
<keyword evidence="3 7" id="KW-0812">Transmembrane</keyword>
<dbReference type="GO" id="GO:0016020">
    <property type="term" value="C:membrane"/>
    <property type="evidence" value="ECO:0007669"/>
    <property type="project" value="UniProtKB-SubCell"/>
</dbReference>
<evidence type="ECO:0000313" key="9">
    <source>
        <dbReference type="EMBL" id="GJJ70856.1"/>
    </source>
</evidence>
<feature type="compositionally biased region" description="Basic and acidic residues" evidence="6">
    <location>
        <begin position="631"/>
        <end position="650"/>
    </location>
</feature>
<dbReference type="EMBL" id="BQFW01000004">
    <property type="protein sequence ID" value="GJJ70856.1"/>
    <property type="molecule type" value="Genomic_DNA"/>
</dbReference>
<evidence type="ECO:0000256" key="2">
    <source>
        <dbReference type="ARBA" id="ARBA00022448"/>
    </source>
</evidence>
<feature type="signal peptide" evidence="8">
    <location>
        <begin position="1"/>
        <end position="15"/>
    </location>
</feature>
<evidence type="ECO:0000256" key="5">
    <source>
        <dbReference type="ARBA" id="ARBA00023136"/>
    </source>
</evidence>
<feature type="transmembrane region" description="Helical" evidence="7">
    <location>
        <begin position="191"/>
        <end position="215"/>
    </location>
</feature>
<feature type="transmembrane region" description="Helical" evidence="7">
    <location>
        <begin position="239"/>
        <end position="262"/>
    </location>
</feature>